<dbReference type="InterPro" id="IPR001331">
    <property type="entry name" value="GDS_CDC24_CS"/>
</dbReference>
<dbReference type="PANTHER" id="PTHR12673:SF159">
    <property type="entry name" value="LD03170P"/>
    <property type="match status" value="1"/>
</dbReference>
<dbReference type="OrthoDB" id="245697at2759"/>
<feature type="compositionally biased region" description="Polar residues" evidence="1">
    <location>
        <begin position="483"/>
        <end position="492"/>
    </location>
</feature>
<reference evidence="2" key="1">
    <citation type="submission" date="2022-03" db="EMBL/GenBank/DDBJ databases">
        <authorList>
            <person name="Martin C."/>
        </authorList>
    </citation>
    <scope>NUCLEOTIDE SEQUENCE</scope>
</reference>
<feature type="compositionally biased region" description="Acidic residues" evidence="1">
    <location>
        <begin position="42"/>
        <end position="56"/>
    </location>
</feature>
<dbReference type="Gene3D" id="1.20.900.10">
    <property type="entry name" value="Dbl homology (DH) domain"/>
    <property type="match status" value="1"/>
</dbReference>
<evidence type="ECO:0000313" key="2">
    <source>
        <dbReference type="EMBL" id="CAH1785475.1"/>
    </source>
</evidence>
<evidence type="ECO:0000313" key="3">
    <source>
        <dbReference type="Proteomes" id="UP000749559"/>
    </source>
</evidence>
<feature type="region of interest" description="Disordered" evidence="1">
    <location>
        <begin position="721"/>
        <end position="756"/>
    </location>
</feature>
<dbReference type="InterPro" id="IPR051092">
    <property type="entry name" value="FYVE_RhoGEF_PH"/>
</dbReference>
<dbReference type="SMART" id="SM00325">
    <property type="entry name" value="RhoGEF"/>
    <property type="match status" value="1"/>
</dbReference>
<dbReference type="PROSITE" id="PS00741">
    <property type="entry name" value="DH_1"/>
    <property type="match status" value="1"/>
</dbReference>
<dbReference type="InterPro" id="IPR001849">
    <property type="entry name" value="PH_domain"/>
</dbReference>
<feature type="region of interest" description="Disordered" evidence="1">
    <location>
        <begin position="28"/>
        <end position="66"/>
    </location>
</feature>
<dbReference type="GO" id="GO:0035556">
    <property type="term" value="P:intracellular signal transduction"/>
    <property type="evidence" value="ECO:0007669"/>
    <property type="project" value="InterPro"/>
</dbReference>
<feature type="region of interest" description="Disordered" evidence="1">
    <location>
        <begin position="440"/>
        <end position="492"/>
    </location>
</feature>
<proteinExistence type="predicted"/>
<dbReference type="PROSITE" id="PS50003">
    <property type="entry name" value="PH_DOMAIN"/>
    <property type="match status" value="1"/>
</dbReference>
<dbReference type="PROSITE" id="PS50010">
    <property type="entry name" value="DH_2"/>
    <property type="match status" value="1"/>
</dbReference>
<dbReference type="SUPFAM" id="SSF48065">
    <property type="entry name" value="DBL homology domain (DH-domain)"/>
    <property type="match status" value="1"/>
</dbReference>
<dbReference type="Proteomes" id="UP000749559">
    <property type="component" value="Unassembled WGS sequence"/>
</dbReference>
<dbReference type="SUPFAM" id="SSF50729">
    <property type="entry name" value="PH domain-like"/>
    <property type="match status" value="1"/>
</dbReference>
<dbReference type="InterPro" id="IPR035899">
    <property type="entry name" value="DBL_dom_sf"/>
</dbReference>
<keyword evidence="3" id="KW-1185">Reference proteome</keyword>
<dbReference type="GO" id="GO:0005085">
    <property type="term" value="F:guanyl-nucleotide exchange factor activity"/>
    <property type="evidence" value="ECO:0007669"/>
    <property type="project" value="InterPro"/>
</dbReference>
<accession>A0A8J1UGS9</accession>
<dbReference type="SMART" id="SM00233">
    <property type="entry name" value="PH"/>
    <property type="match status" value="1"/>
</dbReference>
<dbReference type="GO" id="GO:0005737">
    <property type="term" value="C:cytoplasm"/>
    <property type="evidence" value="ECO:0007669"/>
    <property type="project" value="TreeGrafter"/>
</dbReference>
<dbReference type="EMBL" id="CAIIXF020000006">
    <property type="protein sequence ID" value="CAH1785475.1"/>
    <property type="molecule type" value="Genomic_DNA"/>
</dbReference>
<feature type="compositionally biased region" description="Polar residues" evidence="1">
    <location>
        <begin position="743"/>
        <end position="756"/>
    </location>
</feature>
<dbReference type="PANTHER" id="PTHR12673">
    <property type="entry name" value="FACIOGENITAL DYSPLASIA PROTEIN"/>
    <property type="match status" value="1"/>
</dbReference>
<name>A0A8J1UGS9_OWEFU</name>
<feature type="compositionally biased region" description="Polar residues" evidence="1">
    <location>
        <begin position="467"/>
        <end position="476"/>
    </location>
</feature>
<protein>
    <submittedName>
        <fullName evidence="2">Uncharacterized protein</fullName>
    </submittedName>
</protein>
<feature type="region of interest" description="Disordered" evidence="1">
    <location>
        <begin position="404"/>
        <end position="423"/>
    </location>
</feature>
<comment type="caution">
    <text evidence="2">The sequence shown here is derived from an EMBL/GenBank/DDBJ whole genome shotgun (WGS) entry which is preliminary data.</text>
</comment>
<dbReference type="AlphaFoldDB" id="A0A8J1UGS9"/>
<gene>
    <name evidence="2" type="ORF">OFUS_LOCUS11525</name>
</gene>
<dbReference type="CDD" id="cd00160">
    <property type="entry name" value="RhoGEF"/>
    <property type="match status" value="1"/>
</dbReference>
<evidence type="ECO:0000256" key="1">
    <source>
        <dbReference type="SAM" id="MobiDB-lite"/>
    </source>
</evidence>
<sequence>MLSSTSRVRVSELTALAEEEAIRISNRKSFRKSRRCISSINEESEPENEENDENDINVEGAKEPTDPKVAAQLERKAKIAQELIDSEKTYQQHLELVLKYFQEPLLNSNMLPRNVVSVIFGNIEQIIAVNRALHVHLAHLDVGEAFKQLMPFLKLYSMYANGHERALATLMEWDQKSSEFAAFRRRQEDLPEVKGLKLNALLITPVQRIPRYKLMLEDLLKFTPQDSEDYPAIKDAAGEMQKVALHINEHVRQHENFQKMLAIQRNLAGEAAPKILAPGRVFLKEGNLMKIPRKGYGKPQERKFYLFSDMLMYAKPRLLENDHRSLTCCCVLPLKYCAVERTLGEKLFKVTCRDECLLLFSEETKEVDNWMSALQDAISELKCGRQTLRRSSSRVEPMRRHGFVKQKRMDKRKSPKKKLGVSECTRSPLTPIRRLIADNLTPRKKRKLESKKPTIGSPMQVSHLASGATTFNTPSKSLRIDSPSKSTNSVQMDNSDWKYLTAADSMAKDTSKAADRDDFQNFDFIESGQENLGFEKSGSHSCDQPHGDYNINDTPHENIVSGSNTTNMSFDTSQNASSEFDTSAYTQSYVRKTKTLMHEFNWTPEKSAESEHIEKFIEETNTPRRRPRRSSIHEYIDNYVISSTPTMKSSIPPILESPPPILESSNAICHDQRDNMSVESYLSNDGYPEQYGSLQEFSVNLGDFPGDIGEFPATEMYIDPSESHLSDDEESSTTSKHDMSRSRIASSAKKTLNSIRQARDTTVDPKFVPGYGVDLSTCSIF</sequence>
<dbReference type="InterPro" id="IPR011993">
    <property type="entry name" value="PH-like_dom_sf"/>
</dbReference>
<dbReference type="Pfam" id="PF00169">
    <property type="entry name" value="PH"/>
    <property type="match status" value="1"/>
</dbReference>
<dbReference type="InterPro" id="IPR000219">
    <property type="entry name" value="DH_dom"/>
</dbReference>
<dbReference type="Gene3D" id="2.30.29.30">
    <property type="entry name" value="Pleckstrin-homology domain (PH domain)/Phosphotyrosine-binding domain (PTB)"/>
    <property type="match status" value="1"/>
</dbReference>
<feature type="compositionally biased region" description="Basic residues" evidence="1">
    <location>
        <begin position="404"/>
        <end position="419"/>
    </location>
</feature>
<dbReference type="Pfam" id="PF00621">
    <property type="entry name" value="RhoGEF"/>
    <property type="match status" value="1"/>
</dbReference>
<organism evidence="2 3">
    <name type="scientific">Owenia fusiformis</name>
    <name type="common">Polychaete worm</name>
    <dbReference type="NCBI Taxonomy" id="6347"/>
    <lineage>
        <taxon>Eukaryota</taxon>
        <taxon>Metazoa</taxon>
        <taxon>Spiralia</taxon>
        <taxon>Lophotrochozoa</taxon>
        <taxon>Annelida</taxon>
        <taxon>Polychaeta</taxon>
        <taxon>Sedentaria</taxon>
        <taxon>Canalipalpata</taxon>
        <taxon>Sabellida</taxon>
        <taxon>Oweniida</taxon>
        <taxon>Oweniidae</taxon>
        <taxon>Owenia</taxon>
    </lineage>
</organism>